<protein>
    <submittedName>
        <fullName evidence="7">4Fe-4S ferredoxin iron-sulfur binding domain protein</fullName>
    </submittedName>
</protein>
<dbReference type="EMBL" id="CAACVJ010000346">
    <property type="protein sequence ID" value="VEP16141.1"/>
    <property type="molecule type" value="Genomic_DNA"/>
</dbReference>
<evidence type="ECO:0000256" key="1">
    <source>
        <dbReference type="ARBA" id="ARBA00001966"/>
    </source>
</evidence>
<evidence type="ECO:0000313" key="8">
    <source>
        <dbReference type="Proteomes" id="UP000320055"/>
    </source>
</evidence>
<keyword evidence="2" id="KW-0004">4Fe-4S</keyword>
<dbReference type="NCBIfam" id="NF045992">
    <property type="entry name" value="CircClkLdpA"/>
    <property type="match status" value="1"/>
</dbReference>
<evidence type="ECO:0000313" key="7">
    <source>
        <dbReference type="EMBL" id="VEP16141.1"/>
    </source>
</evidence>
<dbReference type="InterPro" id="IPR017900">
    <property type="entry name" value="4Fe4S_Fe_S_CS"/>
</dbReference>
<feature type="domain" description="4Fe-4S ferredoxin-type" evidence="6">
    <location>
        <begin position="125"/>
        <end position="154"/>
    </location>
</feature>
<dbReference type="InterPro" id="IPR021039">
    <property type="entry name" value="Fe-S-bd_prot_LdpA_C"/>
</dbReference>
<dbReference type="AlphaFoldDB" id="A0A563VXJ1"/>
<dbReference type="InterPro" id="IPR057431">
    <property type="entry name" value="LdpA_Fe-S-bd"/>
</dbReference>
<dbReference type="InterPro" id="IPR017896">
    <property type="entry name" value="4Fe4S_Fe-S-bd"/>
</dbReference>
<dbReference type="Proteomes" id="UP000320055">
    <property type="component" value="Unassembled WGS sequence"/>
</dbReference>
<dbReference type="Pfam" id="PF12617">
    <property type="entry name" value="LdpA_C"/>
    <property type="match status" value="1"/>
</dbReference>
<dbReference type="PROSITE" id="PS51379">
    <property type="entry name" value="4FE4S_FER_2"/>
    <property type="match status" value="1"/>
</dbReference>
<organism evidence="7 8">
    <name type="scientific">Hyella patelloides LEGE 07179</name>
    <dbReference type="NCBI Taxonomy" id="945734"/>
    <lineage>
        <taxon>Bacteria</taxon>
        <taxon>Bacillati</taxon>
        <taxon>Cyanobacteriota</taxon>
        <taxon>Cyanophyceae</taxon>
        <taxon>Pleurocapsales</taxon>
        <taxon>Hyellaceae</taxon>
        <taxon>Hyella</taxon>
    </lineage>
</organism>
<reference evidence="7 8" key="1">
    <citation type="submission" date="2019-01" db="EMBL/GenBank/DDBJ databases">
        <authorList>
            <person name="Brito A."/>
        </authorList>
    </citation>
    <scope>NUCLEOTIDE SEQUENCE [LARGE SCALE GENOMIC DNA]</scope>
    <source>
        <strain evidence="7">1</strain>
    </source>
</reference>
<dbReference type="InterPro" id="IPR050157">
    <property type="entry name" value="PSI_iron-sulfur_center"/>
</dbReference>
<dbReference type="OrthoDB" id="9789030at2"/>
<name>A0A563VXJ1_9CYAN</name>
<dbReference type="PANTHER" id="PTHR24960">
    <property type="entry name" value="PHOTOSYSTEM I IRON-SULFUR CENTER-RELATED"/>
    <property type="match status" value="1"/>
</dbReference>
<gene>
    <name evidence="7" type="ORF">H1P_410007</name>
</gene>
<dbReference type="SUPFAM" id="SSF54862">
    <property type="entry name" value="4Fe-4S ferredoxins"/>
    <property type="match status" value="1"/>
</dbReference>
<evidence type="ECO:0000256" key="4">
    <source>
        <dbReference type="ARBA" id="ARBA00023004"/>
    </source>
</evidence>
<evidence type="ECO:0000256" key="5">
    <source>
        <dbReference type="ARBA" id="ARBA00023014"/>
    </source>
</evidence>
<keyword evidence="4" id="KW-0408">Iron</keyword>
<accession>A0A563VXJ1</accession>
<dbReference type="GO" id="GO:0046872">
    <property type="term" value="F:metal ion binding"/>
    <property type="evidence" value="ECO:0007669"/>
    <property type="project" value="UniProtKB-KW"/>
</dbReference>
<comment type="cofactor">
    <cofactor evidence="1">
        <name>[4Fe-4S] cluster</name>
        <dbReference type="ChEBI" id="CHEBI:49883"/>
    </cofactor>
</comment>
<sequence>MNNQAYRLKSLTEGNWFKLICGASYQHLPAIRSLALAYSLAGADCIDVAADKAVISAAQEGISVAAKLSDTQQQEGSIKSKQPLLMVSLNDDEDPHFRKAEFESIQCPADCPRPCVKICPAQAINDFGVIDSLCYGCGRCLPICPENLILTRSYVSTPQTVIPWIEEMGIDAIEIHTQAGHFEQFHRLWQTIYPVVKQLKVLAISCSDAPDVIQYMRSLYALIAPLPCPLIWQTDGRPMSGDIGAGTTHAAVKFAKKIIGANLPGYVQLAGGTNGYTITKLKSAGMLKKPQNKINSDGINNKKVSGVAYGSYARSLILPTLEQLEMLGHEVNSPTKILENNPQLLQQAVKQAHSLVTQIKTQVPQTISR</sequence>
<keyword evidence="8" id="KW-1185">Reference proteome</keyword>
<evidence type="ECO:0000259" key="6">
    <source>
        <dbReference type="PROSITE" id="PS51379"/>
    </source>
</evidence>
<dbReference type="RefSeq" id="WP_144865891.1">
    <property type="nucleotide sequence ID" value="NZ_LR213801.1"/>
</dbReference>
<evidence type="ECO:0000256" key="3">
    <source>
        <dbReference type="ARBA" id="ARBA00022723"/>
    </source>
</evidence>
<dbReference type="Pfam" id="PF25160">
    <property type="entry name" value="LdpA_Fe-S-bd"/>
    <property type="match status" value="1"/>
</dbReference>
<keyword evidence="5" id="KW-0411">Iron-sulfur</keyword>
<keyword evidence="3" id="KW-0479">Metal-binding</keyword>
<dbReference type="PANTHER" id="PTHR24960:SF79">
    <property type="entry name" value="PHOTOSYSTEM I IRON-SULFUR CENTER"/>
    <property type="match status" value="1"/>
</dbReference>
<dbReference type="GO" id="GO:0051539">
    <property type="term" value="F:4 iron, 4 sulfur cluster binding"/>
    <property type="evidence" value="ECO:0007669"/>
    <property type="project" value="UniProtKB-KW"/>
</dbReference>
<dbReference type="PROSITE" id="PS00198">
    <property type="entry name" value="4FE4S_FER_1"/>
    <property type="match status" value="1"/>
</dbReference>
<evidence type="ECO:0000256" key="2">
    <source>
        <dbReference type="ARBA" id="ARBA00022485"/>
    </source>
</evidence>
<proteinExistence type="predicted"/>